<evidence type="ECO:0000256" key="2">
    <source>
        <dbReference type="RuleBase" id="RU363116"/>
    </source>
</evidence>
<dbReference type="PANTHER" id="PTHR23248">
    <property type="entry name" value="PHOSPHOLIPID SCRAMBLASE-RELATED"/>
    <property type="match status" value="1"/>
</dbReference>
<evidence type="ECO:0000313" key="4">
    <source>
        <dbReference type="Proteomes" id="UP000054047"/>
    </source>
</evidence>
<dbReference type="EMBL" id="KN729793">
    <property type="protein sequence ID" value="KIH61836.1"/>
    <property type="molecule type" value="Genomic_DNA"/>
</dbReference>
<protein>
    <recommendedName>
        <fullName evidence="2">Phospholipid scramblase</fullName>
    </recommendedName>
</protein>
<keyword evidence="2" id="KW-0564">Palmitate</keyword>
<dbReference type="GO" id="GO:0005886">
    <property type="term" value="C:plasma membrane"/>
    <property type="evidence" value="ECO:0007669"/>
    <property type="project" value="TreeGrafter"/>
</dbReference>
<gene>
    <name evidence="3" type="ORF">ANCDUO_07888</name>
</gene>
<dbReference type="PANTHER" id="PTHR23248:SF63">
    <property type="entry name" value="PHOSPHOLIPID SCRAMBLASE"/>
    <property type="match status" value="1"/>
</dbReference>
<comment type="cofactor">
    <cofactor evidence="2">
        <name>Ca(2+)</name>
        <dbReference type="ChEBI" id="CHEBI:29108"/>
    </cofactor>
</comment>
<dbReference type="GO" id="GO:0017128">
    <property type="term" value="F:phospholipid scramblase activity"/>
    <property type="evidence" value="ECO:0007669"/>
    <property type="project" value="InterPro"/>
</dbReference>
<reference evidence="3 4" key="1">
    <citation type="submission" date="2013-12" db="EMBL/GenBank/DDBJ databases">
        <title>Draft genome of the parsitic nematode Ancylostoma duodenale.</title>
        <authorList>
            <person name="Mitreva M."/>
        </authorList>
    </citation>
    <scope>NUCLEOTIDE SEQUENCE [LARGE SCALE GENOMIC DNA]</scope>
    <source>
        <strain evidence="3 4">Zhejiang</strain>
    </source>
</reference>
<dbReference type="Pfam" id="PF03803">
    <property type="entry name" value="Scramblase"/>
    <property type="match status" value="1"/>
</dbReference>
<dbReference type="AlphaFoldDB" id="A0A0C2GXJ6"/>
<dbReference type="Proteomes" id="UP000054047">
    <property type="component" value="Unassembled WGS sequence"/>
</dbReference>
<proteinExistence type="inferred from homology"/>
<sequence length="113" mass="12362">MKDADDEVILRVKGPCCCVMCGCQDKKFPVKSPLVDTATGENIGYITKKWGGFVREAYTDADLFSVTFPLELDVKAKAVLLGATFLIGSPSRFHGVRESKKIPQIAETTFLST</sequence>
<comment type="function">
    <text evidence="2">May mediate accelerated ATP-independent bidirectional transbilayer migration of phospholipids upon binding calcium ions that results in a loss of phospholipid asymmetry in the plasma membrane.</text>
</comment>
<evidence type="ECO:0000256" key="1">
    <source>
        <dbReference type="ARBA" id="ARBA00005350"/>
    </source>
</evidence>
<evidence type="ECO:0000313" key="3">
    <source>
        <dbReference type="EMBL" id="KIH61836.1"/>
    </source>
</evidence>
<dbReference type="OrthoDB" id="10041953at2759"/>
<keyword evidence="4" id="KW-1185">Reference proteome</keyword>
<accession>A0A0C2GXJ6</accession>
<name>A0A0C2GXJ6_9BILA</name>
<keyword evidence="2" id="KW-0449">Lipoprotein</keyword>
<keyword evidence="2" id="KW-0106">Calcium</keyword>
<organism evidence="3 4">
    <name type="scientific">Ancylostoma duodenale</name>
    <dbReference type="NCBI Taxonomy" id="51022"/>
    <lineage>
        <taxon>Eukaryota</taxon>
        <taxon>Metazoa</taxon>
        <taxon>Ecdysozoa</taxon>
        <taxon>Nematoda</taxon>
        <taxon>Chromadorea</taxon>
        <taxon>Rhabditida</taxon>
        <taxon>Rhabditina</taxon>
        <taxon>Rhabditomorpha</taxon>
        <taxon>Strongyloidea</taxon>
        <taxon>Ancylostomatidae</taxon>
        <taxon>Ancylostomatinae</taxon>
        <taxon>Ancylostoma</taxon>
    </lineage>
</organism>
<comment type="similarity">
    <text evidence="1 2">Belongs to the phospholipid scramblase family.</text>
</comment>
<dbReference type="InterPro" id="IPR005552">
    <property type="entry name" value="Scramblase"/>
</dbReference>